<keyword evidence="5" id="KW-1185">Reference proteome</keyword>
<dbReference type="Pfam" id="PF13456">
    <property type="entry name" value="RVT_3"/>
    <property type="match status" value="1"/>
</dbReference>
<feature type="domain" description="Reverse transcriptase zinc-binding" evidence="3">
    <location>
        <begin position="285"/>
        <end position="374"/>
    </location>
</feature>
<dbReference type="EMBL" id="CM002876">
    <property type="protein sequence ID" value="KFK24637.1"/>
    <property type="molecule type" value="Genomic_DNA"/>
</dbReference>
<dbReference type="Pfam" id="PF04525">
    <property type="entry name" value="LOR"/>
    <property type="match status" value="1"/>
</dbReference>
<reference evidence="5" key="1">
    <citation type="journal article" date="2015" name="Nat. Plants">
        <title>Genome expansion of Arabis alpina linked with retrotransposition and reduced symmetric DNA methylation.</title>
        <authorList>
            <person name="Willing E.M."/>
            <person name="Rawat V."/>
            <person name="Mandakova T."/>
            <person name="Maumus F."/>
            <person name="James G.V."/>
            <person name="Nordstroem K.J."/>
            <person name="Becker C."/>
            <person name="Warthmann N."/>
            <person name="Chica C."/>
            <person name="Szarzynska B."/>
            <person name="Zytnicki M."/>
            <person name="Albani M.C."/>
            <person name="Kiefer C."/>
            <person name="Bergonzi S."/>
            <person name="Castaings L."/>
            <person name="Mateos J.L."/>
            <person name="Berns M.C."/>
            <person name="Bujdoso N."/>
            <person name="Piofczyk T."/>
            <person name="de Lorenzo L."/>
            <person name="Barrero-Sicilia C."/>
            <person name="Mateos I."/>
            <person name="Piednoel M."/>
            <person name="Hagmann J."/>
            <person name="Chen-Min-Tao R."/>
            <person name="Iglesias-Fernandez R."/>
            <person name="Schuster S.C."/>
            <person name="Alonso-Blanco C."/>
            <person name="Roudier F."/>
            <person name="Carbonero P."/>
            <person name="Paz-Ares J."/>
            <person name="Davis S.J."/>
            <person name="Pecinka A."/>
            <person name="Quesneville H."/>
            <person name="Colot V."/>
            <person name="Lysak M.A."/>
            <person name="Weigel D."/>
            <person name="Coupland G."/>
            <person name="Schneeberger K."/>
        </authorList>
    </citation>
    <scope>NUCLEOTIDE SEQUENCE [LARGE SCALE GENOMIC DNA]</scope>
    <source>
        <strain evidence="5">cv. Pajares</strain>
    </source>
</reference>
<evidence type="ECO:0000313" key="4">
    <source>
        <dbReference type="EMBL" id="KFK24637.1"/>
    </source>
</evidence>
<dbReference type="InterPro" id="IPR044730">
    <property type="entry name" value="RNase_H-like_dom_plant"/>
</dbReference>
<dbReference type="AlphaFoldDB" id="A0A087G435"/>
<dbReference type="InterPro" id="IPR002156">
    <property type="entry name" value="RNaseH_domain"/>
</dbReference>
<dbReference type="Gramene" id="KFK24637">
    <property type="protein sequence ID" value="KFK24637"/>
    <property type="gene ID" value="AALP_AA8G005400"/>
</dbReference>
<sequence length="847" mass="94390">MVAPANDGEAIRQTNEELKTAYKAEEDFWKQRSRNMWLSLGDRNTGYFHAVTKGRNAVNTFSVIEDEDGVPRFKENEIVEVVVSYFTQLFTAKSTPCLQTVNEAISPKVTEDMNLKLIEDPSGEDIKLAVFAIHADKAPGPDGFSASFFHSNWDTIGTEIVPEIQEFFSNGELPKSSSHGWRGILLGRDLLKLHLGWAIGNGKDARVWNENWLSTSEQLGPIGPCTNAMEKLTVADLMMDNSTKWDLEKIHQTIPQLEEEVLVIKPSDFGAKDKRIWLKSAFGDYTTKSGYYAAQGAQQAPLIKSSLDWRNDVWSLNTAGKIKTFLWKAASGALSIGANLSFRIPGSIIPCPSCGQPETEAHLLFHCDMAAQVWELAPVDNEFQPAGIGDFDELWKTAKALSNLPPSNLGLTPLAPWLCWYIWKARNNLVFNKKKTGAADIVTMAILQAREWAQSLECKTRPNPTGKTPICEVQPCEVECHTDAAWKPDSKIAGLGWIFTSQLSNIQQSFSSALTHVASPLEAEGLAIKAALVKASENGIRSISVYTDSLKMVRAISLASKDPKLHGIVHDIISLSKRFELSYFNYIPRTANVVADSLAKNALFELELDNLPQTYLHSKNISSKQNKIPNSLDMAIVDPRFCSPNRLDMAIVRNITNDNYVITDVNGTMLFKADLYTVKGHSKDIRIFSDGSGSPVLTVKEKTMSMHDRWQVFRGQSTEQSDLLYSVKRSSMLQFKSKFDVFLSHNTEEKRCDFRVKCNRSESSRVVYTGESDTIIAQMDEKNTFKGVFVGKKDTSSVTVHPNVDYAFIASLLIILEDIHRLTNLAMQKHGRGGPVKGTDVLQLMLQ</sequence>
<evidence type="ECO:0000259" key="3">
    <source>
        <dbReference type="Pfam" id="PF13966"/>
    </source>
</evidence>
<dbReference type="Gene3D" id="3.30.420.10">
    <property type="entry name" value="Ribonuclease H-like superfamily/Ribonuclease H"/>
    <property type="match status" value="1"/>
</dbReference>
<dbReference type="OrthoDB" id="1112108at2759"/>
<dbReference type="GO" id="GO:0004523">
    <property type="term" value="F:RNA-DNA hybrid ribonuclease activity"/>
    <property type="evidence" value="ECO:0007669"/>
    <property type="project" value="InterPro"/>
</dbReference>
<protein>
    <submittedName>
        <fullName evidence="4">Uncharacterized protein</fullName>
    </submittedName>
</protein>
<dbReference type="InterPro" id="IPR025659">
    <property type="entry name" value="Tubby-like_C"/>
</dbReference>
<proteinExistence type="inferred from homology"/>
<evidence type="ECO:0000256" key="1">
    <source>
        <dbReference type="ARBA" id="ARBA00005437"/>
    </source>
</evidence>
<feature type="domain" description="RNase H type-1" evidence="2">
    <location>
        <begin position="482"/>
        <end position="602"/>
    </location>
</feature>
<dbReference type="InterPro" id="IPR038595">
    <property type="entry name" value="LOR_sf"/>
</dbReference>
<dbReference type="eggNOG" id="KOG1075">
    <property type="taxonomic scope" value="Eukaryota"/>
</dbReference>
<dbReference type="Gene3D" id="2.40.160.200">
    <property type="entry name" value="LURP1-related"/>
    <property type="match status" value="1"/>
</dbReference>
<gene>
    <name evidence="4" type="ordered locus">AALP_Aa8g005400</name>
</gene>
<accession>A0A087G435</accession>
<dbReference type="Proteomes" id="UP000029120">
    <property type="component" value="Chromosome 8"/>
</dbReference>
<dbReference type="GO" id="GO:0003676">
    <property type="term" value="F:nucleic acid binding"/>
    <property type="evidence" value="ECO:0007669"/>
    <property type="project" value="InterPro"/>
</dbReference>
<organism evidence="4 5">
    <name type="scientific">Arabis alpina</name>
    <name type="common">Alpine rock-cress</name>
    <dbReference type="NCBI Taxonomy" id="50452"/>
    <lineage>
        <taxon>Eukaryota</taxon>
        <taxon>Viridiplantae</taxon>
        <taxon>Streptophyta</taxon>
        <taxon>Embryophyta</taxon>
        <taxon>Tracheophyta</taxon>
        <taxon>Spermatophyta</taxon>
        <taxon>Magnoliopsida</taxon>
        <taxon>eudicotyledons</taxon>
        <taxon>Gunneridae</taxon>
        <taxon>Pentapetalae</taxon>
        <taxon>rosids</taxon>
        <taxon>malvids</taxon>
        <taxon>Brassicales</taxon>
        <taxon>Brassicaceae</taxon>
        <taxon>Arabideae</taxon>
        <taxon>Arabis</taxon>
    </lineage>
</organism>
<evidence type="ECO:0000259" key="2">
    <source>
        <dbReference type="Pfam" id="PF13456"/>
    </source>
</evidence>
<dbReference type="InterPro" id="IPR036397">
    <property type="entry name" value="RNaseH_sf"/>
</dbReference>
<dbReference type="CDD" id="cd06222">
    <property type="entry name" value="RNase_H_like"/>
    <property type="match status" value="1"/>
</dbReference>
<dbReference type="InterPro" id="IPR012337">
    <property type="entry name" value="RNaseH-like_sf"/>
</dbReference>
<name>A0A087G435_ARAAL</name>
<dbReference type="Pfam" id="PF13966">
    <property type="entry name" value="zf-RVT"/>
    <property type="match status" value="1"/>
</dbReference>
<dbReference type="SUPFAM" id="SSF54518">
    <property type="entry name" value="Tubby C-terminal domain-like"/>
    <property type="match status" value="1"/>
</dbReference>
<evidence type="ECO:0000313" key="5">
    <source>
        <dbReference type="Proteomes" id="UP000029120"/>
    </source>
</evidence>
<dbReference type="InterPro" id="IPR007612">
    <property type="entry name" value="LOR"/>
</dbReference>
<comment type="similarity">
    <text evidence="1">Belongs to the LOR family.</text>
</comment>
<dbReference type="PANTHER" id="PTHR31087">
    <property type="match status" value="1"/>
</dbReference>
<dbReference type="OMA" id="CEVECHT"/>
<dbReference type="InterPro" id="IPR026960">
    <property type="entry name" value="RVT-Znf"/>
</dbReference>
<dbReference type="SUPFAM" id="SSF53098">
    <property type="entry name" value="Ribonuclease H-like"/>
    <property type="match status" value="1"/>
</dbReference>
<dbReference type="PANTHER" id="PTHR31087:SF160">
    <property type="entry name" value="PROTEIN LURP-ONE-RELATED 1-RELATED"/>
    <property type="match status" value="1"/>
</dbReference>